<dbReference type="AlphaFoldDB" id="A0AAU7JAF7"/>
<evidence type="ECO:0000256" key="5">
    <source>
        <dbReference type="SAM" id="Phobius"/>
    </source>
</evidence>
<proteinExistence type="predicted"/>
<feature type="transmembrane region" description="Helical" evidence="5">
    <location>
        <begin position="41"/>
        <end position="58"/>
    </location>
</feature>
<evidence type="ECO:0000313" key="6">
    <source>
        <dbReference type="EMBL" id="XBO37357.1"/>
    </source>
</evidence>
<dbReference type="InterPro" id="IPR007269">
    <property type="entry name" value="ICMT_MeTrfase"/>
</dbReference>
<keyword evidence="2 5" id="KW-0812">Transmembrane</keyword>
<accession>A0AAU7JAF7</accession>
<evidence type="ECO:0000256" key="4">
    <source>
        <dbReference type="ARBA" id="ARBA00023136"/>
    </source>
</evidence>
<dbReference type="EMBL" id="CP157484">
    <property type="protein sequence ID" value="XBO37357.1"/>
    <property type="molecule type" value="Genomic_DNA"/>
</dbReference>
<sequence length="168" mass="18353">MTSATILLLALTGQRLAELAWARSNTTRLIARGALELAPGHYPLIVAFHAAWLAGLWLMGRDQPIWTPAAAAFATLQGLRLWVLATLGRRWTTRILVVPGESLVKRGPYRLFRHPNYMIVAAEIAVAPLALHMPGYAAVASVIHAGVLAIRIREENMALASFTRVNTV</sequence>
<reference evidence="6" key="1">
    <citation type="submission" date="2024-05" db="EMBL/GenBank/DDBJ databases">
        <authorList>
            <person name="Kim S."/>
            <person name="Heo J."/>
            <person name="Choi H."/>
            <person name="Choi Y."/>
            <person name="Kwon S.-W."/>
            <person name="Kim Y."/>
        </authorList>
    </citation>
    <scope>NUCLEOTIDE SEQUENCE</scope>
    <source>
        <strain evidence="6">KACC 23698</strain>
    </source>
</reference>
<dbReference type="GO" id="GO:0004671">
    <property type="term" value="F:protein C-terminal S-isoprenylcysteine carboxyl O-methyltransferase activity"/>
    <property type="evidence" value="ECO:0007669"/>
    <property type="project" value="InterPro"/>
</dbReference>
<dbReference type="GO" id="GO:0016020">
    <property type="term" value="C:membrane"/>
    <property type="evidence" value="ECO:0007669"/>
    <property type="project" value="UniProtKB-SubCell"/>
</dbReference>
<organism evidence="6">
    <name type="scientific">Alsobacter sp. KACC 23698</name>
    <dbReference type="NCBI Taxonomy" id="3149229"/>
    <lineage>
        <taxon>Bacteria</taxon>
        <taxon>Pseudomonadati</taxon>
        <taxon>Pseudomonadota</taxon>
        <taxon>Alphaproteobacteria</taxon>
        <taxon>Hyphomicrobiales</taxon>
        <taxon>Alsobacteraceae</taxon>
        <taxon>Alsobacter</taxon>
    </lineage>
</organism>
<feature type="transmembrane region" description="Helical" evidence="5">
    <location>
        <begin position="65"/>
        <end position="85"/>
    </location>
</feature>
<evidence type="ECO:0000256" key="1">
    <source>
        <dbReference type="ARBA" id="ARBA00004141"/>
    </source>
</evidence>
<keyword evidence="4 5" id="KW-0472">Membrane</keyword>
<comment type="subcellular location">
    <subcellularLocation>
        <location evidence="1">Membrane</location>
        <topology evidence="1">Multi-pass membrane protein</topology>
    </subcellularLocation>
</comment>
<protein>
    <submittedName>
        <fullName evidence="6">Isoprenylcysteine carboxylmethyltransferase family protein</fullName>
    </submittedName>
</protein>
<dbReference type="Gene3D" id="1.20.120.1630">
    <property type="match status" value="1"/>
</dbReference>
<dbReference type="Pfam" id="PF04140">
    <property type="entry name" value="ICMT"/>
    <property type="match status" value="1"/>
</dbReference>
<evidence type="ECO:0000256" key="2">
    <source>
        <dbReference type="ARBA" id="ARBA00022692"/>
    </source>
</evidence>
<gene>
    <name evidence="6" type="ORF">ABEG18_16670</name>
</gene>
<keyword evidence="3 5" id="KW-1133">Transmembrane helix</keyword>
<dbReference type="RefSeq" id="WP_406854178.1">
    <property type="nucleotide sequence ID" value="NZ_CP157484.1"/>
</dbReference>
<evidence type="ECO:0000256" key="3">
    <source>
        <dbReference type="ARBA" id="ARBA00022989"/>
    </source>
</evidence>
<name>A0AAU7JAF7_9HYPH</name>